<dbReference type="InterPro" id="IPR052035">
    <property type="entry name" value="ZnF_BED_domain_contain"/>
</dbReference>
<comment type="caution">
    <text evidence="3">The sequence shown here is derived from an EMBL/GenBank/DDBJ whole genome shotgun (WGS) entry which is preliminary data.</text>
</comment>
<evidence type="ECO:0000313" key="3">
    <source>
        <dbReference type="EMBL" id="KAH6830566.1"/>
    </source>
</evidence>
<reference evidence="3 4" key="1">
    <citation type="journal article" date="2021" name="Nat. Commun.">
        <title>Incipient diploidization of the medicinal plant Perilla within 10,000 years.</title>
        <authorList>
            <person name="Zhang Y."/>
            <person name="Shen Q."/>
            <person name="Leng L."/>
            <person name="Zhang D."/>
            <person name="Chen S."/>
            <person name="Shi Y."/>
            <person name="Ning Z."/>
            <person name="Chen S."/>
        </authorList>
    </citation>
    <scope>NUCLEOTIDE SEQUENCE [LARGE SCALE GENOMIC DNA]</scope>
    <source>
        <strain evidence="4">cv. PC099</strain>
    </source>
</reference>
<evidence type="ECO:0000313" key="4">
    <source>
        <dbReference type="Proteomes" id="UP001190926"/>
    </source>
</evidence>
<dbReference type="Pfam" id="PF14372">
    <property type="entry name" value="hAT-like_RNase-H"/>
    <property type="match status" value="1"/>
</dbReference>
<evidence type="ECO:0000259" key="2">
    <source>
        <dbReference type="Pfam" id="PF14372"/>
    </source>
</evidence>
<keyword evidence="1" id="KW-0238">DNA-binding</keyword>
<dbReference type="AlphaFoldDB" id="A0AAD4JB58"/>
<name>A0AAD4JB58_PERFH</name>
<proteinExistence type="predicted"/>
<dbReference type="Proteomes" id="UP001190926">
    <property type="component" value="Unassembled WGS sequence"/>
</dbReference>
<dbReference type="PANTHER" id="PTHR46481:SF11">
    <property type="entry name" value="ZINC FINGER BED DOMAIN-CONTAINING PROTEIN RICESLEEPER 2-LIKE"/>
    <property type="match status" value="1"/>
</dbReference>
<dbReference type="PANTHER" id="PTHR46481">
    <property type="entry name" value="ZINC FINGER BED DOMAIN-CONTAINING PROTEIN 4"/>
    <property type="match status" value="1"/>
</dbReference>
<organism evidence="3 4">
    <name type="scientific">Perilla frutescens var. hirtella</name>
    <name type="common">Perilla citriodora</name>
    <name type="synonym">Perilla setoyensis</name>
    <dbReference type="NCBI Taxonomy" id="608512"/>
    <lineage>
        <taxon>Eukaryota</taxon>
        <taxon>Viridiplantae</taxon>
        <taxon>Streptophyta</taxon>
        <taxon>Embryophyta</taxon>
        <taxon>Tracheophyta</taxon>
        <taxon>Spermatophyta</taxon>
        <taxon>Magnoliopsida</taxon>
        <taxon>eudicotyledons</taxon>
        <taxon>Gunneridae</taxon>
        <taxon>Pentapetalae</taxon>
        <taxon>asterids</taxon>
        <taxon>lamiids</taxon>
        <taxon>Lamiales</taxon>
        <taxon>Lamiaceae</taxon>
        <taxon>Nepetoideae</taxon>
        <taxon>Elsholtzieae</taxon>
        <taxon>Perilla</taxon>
    </lineage>
</organism>
<dbReference type="SUPFAM" id="SSF53098">
    <property type="entry name" value="Ribonuclease H-like"/>
    <property type="match status" value="1"/>
</dbReference>
<protein>
    <recommendedName>
        <fullName evidence="2">hAT-like transposase RNase-H fold domain-containing protein</fullName>
    </recommendedName>
</protein>
<dbReference type="GO" id="GO:0003677">
    <property type="term" value="F:DNA binding"/>
    <property type="evidence" value="ECO:0007669"/>
    <property type="project" value="UniProtKB-KW"/>
</dbReference>
<keyword evidence="4" id="KW-1185">Reference proteome</keyword>
<evidence type="ECO:0000256" key="1">
    <source>
        <dbReference type="ARBA" id="ARBA00023125"/>
    </source>
</evidence>
<dbReference type="EMBL" id="SDAM02000099">
    <property type="protein sequence ID" value="KAH6830566.1"/>
    <property type="molecule type" value="Genomic_DNA"/>
</dbReference>
<gene>
    <name evidence="3" type="ORF">C2S53_015317</name>
</gene>
<feature type="domain" description="hAT-like transposase RNase-H fold" evidence="2">
    <location>
        <begin position="95"/>
        <end position="193"/>
    </location>
</feature>
<accession>A0AAD4JB58</accession>
<dbReference type="InterPro" id="IPR025525">
    <property type="entry name" value="hAT-like_transposase_RNase-H"/>
</dbReference>
<dbReference type="InterPro" id="IPR012337">
    <property type="entry name" value="RNaseH-like_sf"/>
</dbReference>
<sequence length="248" mass="28755">MSIMSILESKKSQIAITSDMWTSSNQKKGYMAITAHFIDNSWKLQSRIVRFVYVPCPHTTEVIANVMFDSLLDWNIDQICEKLEFFYVLTEMFSATLCPTANKIFIYICEIRLKIDGWLVSEYVAVQLITNSMIAKFKKYWEDIHTIFSIALILDSRFKFKTIDYYFDQIYREEAQNEKEKVRIIMYEIEKEYKASFPKPTVGSKSSSSSSFSVRGNNNIFGGIESLGVYLSGSVVAQERSEFDSYLE</sequence>